<evidence type="ECO:0000313" key="1">
    <source>
        <dbReference type="EMBL" id="MEJ8640154.1"/>
    </source>
</evidence>
<dbReference type="Proteomes" id="UP001377168">
    <property type="component" value="Unassembled WGS sequence"/>
</dbReference>
<reference evidence="1" key="1">
    <citation type="submission" date="2024-03" db="EMBL/GenBank/DDBJ databases">
        <title>Novel Streptomyces species of biotechnological and ecological value are a feature of Machair soil.</title>
        <authorList>
            <person name="Prole J.R."/>
            <person name="Goodfellow M."/>
            <person name="Allenby N."/>
            <person name="Ward A.C."/>
        </authorList>
    </citation>
    <scope>NUCLEOTIDE SEQUENCE</scope>
    <source>
        <strain evidence="1">MS2.AVA.5</strain>
    </source>
</reference>
<name>A0ACC6Q902_9ACTN</name>
<gene>
    <name evidence="1" type="ORF">WKI67_43500</name>
</gene>
<keyword evidence="2" id="KW-1185">Reference proteome</keyword>
<accession>A0ACC6Q902</accession>
<proteinExistence type="predicted"/>
<organism evidence="1 2">
    <name type="scientific">Streptomyces achmelvichensis</name>
    <dbReference type="NCBI Taxonomy" id="3134111"/>
    <lineage>
        <taxon>Bacteria</taxon>
        <taxon>Bacillati</taxon>
        <taxon>Actinomycetota</taxon>
        <taxon>Actinomycetes</taxon>
        <taxon>Kitasatosporales</taxon>
        <taxon>Streptomycetaceae</taxon>
        <taxon>Streptomyces</taxon>
    </lineage>
</organism>
<sequence>MNGVPFPLFRGKQTLPAVPDPAEHAQCVQSRNPQATLAGVDGVVLIYQRSLLNFARRHLRVGPAEGWIRGDLLLLERQGRSYALCGGFGVGAPAAGLILEQLIALGARKVITVGTAASLQPDMHSGDIVLCNRALRDEGLSHHYLPPSRYATPSPGLTERLAAALHDRRICSRSGATWSIDAPYRETDDEISRYAAEGILTADMEAAGVFAVASHRAVEAAALFTVADSLIDRQPRTNSPATQASLRTALSIALTALGEGAQPTAGTRARQ</sequence>
<comment type="caution">
    <text evidence="1">The sequence shown here is derived from an EMBL/GenBank/DDBJ whole genome shotgun (WGS) entry which is preliminary data.</text>
</comment>
<dbReference type="EMBL" id="JBBKAJ010000039">
    <property type="protein sequence ID" value="MEJ8640154.1"/>
    <property type="molecule type" value="Genomic_DNA"/>
</dbReference>
<protein>
    <submittedName>
        <fullName evidence="1">Nucleoside phosphorylase</fullName>
    </submittedName>
</protein>
<evidence type="ECO:0000313" key="2">
    <source>
        <dbReference type="Proteomes" id="UP001377168"/>
    </source>
</evidence>